<comment type="subcellular location">
    <subcellularLocation>
        <location evidence="1">Endomembrane system</location>
        <topology evidence="1">Multi-pass membrane protein</topology>
    </subcellularLocation>
</comment>
<evidence type="ECO:0000313" key="9">
    <source>
        <dbReference type="EMBL" id="KAK9813566.1"/>
    </source>
</evidence>
<feature type="transmembrane region" description="Helical" evidence="8">
    <location>
        <begin position="293"/>
        <end position="310"/>
    </location>
</feature>
<feature type="compositionally biased region" description="Polar residues" evidence="7">
    <location>
        <begin position="1054"/>
        <end position="1078"/>
    </location>
</feature>
<evidence type="ECO:0000256" key="1">
    <source>
        <dbReference type="ARBA" id="ARBA00004127"/>
    </source>
</evidence>
<feature type="transmembrane region" description="Helical" evidence="8">
    <location>
        <begin position="173"/>
        <end position="192"/>
    </location>
</feature>
<dbReference type="GO" id="GO:0005886">
    <property type="term" value="C:plasma membrane"/>
    <property type="evidence" value="ECO:0007669"/>
    <property type="project" value="TreeGrafter"/>
</dbReference>
<comment type="caution">
    <text evidence="9">The sequence shown here is derived from an EMBL/GenBank/DDBJ whole genome shotgun (WGS) entry which is preliminary data.</text>
</comment>
<feature type="compositionally biased region" description="Polar residues" evidence="7">
    <location>
        <begin position="1085"/>
        <end position="1095"/>
    </location>
</feature>
<dbReference type="GO" id="GO:0015853">
    <property type="term" value="P:adenine transport"/>
    <property type="evidence" value="ECO:0007669"/>
    <property type="project" value="TreeGrafter"/>
</dbReference>
<dbReference type="Proteomes" id="UP001465755">
    <property type="component" value="Unassembled WGS sequence"/>
</dbReference>
<evidence type="ECO:0000256" key="7">
    <source>
        <dbReference type="SAM" id="MobiDB-lite"/>
    </source>
</evidence>
<feature type="transmembrane region" description="Helical" evidence="8">
    <location>
        <begin position="424"/>
        <end position="449"/>
    </location>
</feature>
<feature type="region of interest" description="Disordered" evidence="7">
    <location>
        <begin position="589"/>
        <end position="646"/>
    </location>
</feature>
<gene>
    <name evidence="9" type="ORF">WJX73_007638</name>
</gene>
<feature type="region of interest" description="Disordered" evidence="7">
    <location>
        <begin position="983"/>
        <end position="1170"/>
    </location>
</feature>
<dbReference type="GO" id="GO:0015854">
    <property type="term" value="P:guanine transport"/>
    <property type="evidence" value="ECO:0007669"/>
    <property type="project" value="TreeGrafter"/>
</dbReference>
<dbReference type="PANTHER" id="PTHR43337">
    <property type="entry name" value="XANTHINE/URACIL PERMEASE C887.17-RELATED"/>
    <property type="match status" value="1"/>
</dbReference>
<keyword evidence="10" id="KW-1185">Reference proteome</keyword>
<dbReference type="Pfam" id="PF00860">
    <property type="entry name" value="Xan_ur_permease"/>
    <property type="match status" value="2"/>
</dbReference>
<feature type="compositionally biased region" description="Polar residues" evidence="7">
    <location>
        <begin position="858"/>
        <end position="875"/>
    </location>
</feature>
<keyword evidence="4 8" id="KW-0812">Transmembrane</keyword>
<evidence type="ECO:0000256" key="2">
    <source>
        <dbReference type="ARBA" id="ARBA00005697"/>
    </source>
</evidence>
<evidence type="ECO:0000256" key="4">
    <source>
        <dbReference type="ARBA" id="ARBA00022692"/>
    </source>
</evidence>
<proteinExistence type="inferred from homology"/>
<reference evidence="9 10" key="1">
    <citation type="journal article" date="2024" name="Nat. Commun.">
        <title>Phylogenomics reveals the evolutionary origins of lichenization in chlorophyte algae.</title>
        <authorList>
            <person name="Puginier C."/>
            <person name="Libourel C."/>
            <person name="Otte J."/>
            <person name="Skaloud P."/>
            <person name="Haon M."/>
            <person name="Grisel S."/>
            <person name="Petersen M."/>
            <person name="Berrin J.G."/>
            <person name="Delaux P.M."/>
            <person name="Dal Grande F."/>
            <person name="Keller J."/>
        </authorList>
    </citation>
    <scope>NUCLEOTIDE SEQUENCE [LARGE SCALE GENOMIC DNA]</scope>
    <source>
        <strain evidence="9 10">SAG 2036</strain>
    </source>
</reference>
<feature type="transmembrane region" description="Helical" evidence="8">
    <location>
        <begin position="317"/>
        <end position="338"/>
    </location>
</feature>
<organism evidence="9 10">
    <name type="scientific">Symbiochloris irregularis</name>
    <dbReference type="NCBI Taxonomy" id="706552"/>
    <lineage>
        <taxon>Eukaryota</taxon>
        <taxon>Viridiplantae</taxon>
        <taxon>Chlorophyta</taxon>
        <taxon>core chlorophytes</taxon>
        <taxon>Trebouxiophyceae</taxon>
        <taxon>Trebouxiales</taxon>
        <taxon>Trebouxiaceae</taxon>
        <taxon>Symbiochloris</taxon>
    </lineage>
</organism>
<evidence type="ECO:0000256" key="5">
    <source>
        <dbReference type="ARBA" id="ARBA00022989"/>
    </source>
</evidence>
<feature type="region of interest" description="Disordered" evidence="7">
    <location>
        <begin position="663"/>
        <end position="769"/>
    </location>
</feature>
<evidence type="ECO:0000256" key="3">
    <source>
        <dbReference type="ARBA" id="ARBA00022448"/>
    </source>
</evidence>
<dbReference type="InterPro" id="IPR045018">
    <property type="entry name" value="Azg-like"/>
</dbReference>
<feature type="transmembrane region" description="Helical" evidence="8">
    <location>
        <begin position="520"/>
        <end position="546"/>
    </location>
</feature>
<protein>
    <recommendedName>
        <fullName evidence="11">Adenine/guanine permease AZG1</fullName>
    </recommendedName>
</protein>
<dbReference type="PANTHER" id="PTHR43337:SF1">
    <property type="entry name" value="XANTHINE_URACIL PERMEASE C887.17-RELATED"/>
    <property type="match status" value="1"/>
</dbReference>
<dbReference type="InterPro" id="IPR006043">
    <property type="entry name" value="NCS2"/>
</dbReference>
<dbReference type="GO" id="GO:0005345">
    <property type="term" value="F:purine nucleobase transmembrane transporter activity"/>
    <property type="evidence" value="ECO:0007669"/>
    <property type="project" value="TreeGrafter"/>
</dbReference>
<feature type="region of interest" description="Disordered" evidence="7">
    <location>
        <begin position="856"/>
        <end position="875"/>
    </location>
</feature>
<evidence type="ECO:0000313" key="10">
    <source>
        <dbReference type="Proteomes" id="UP001465755"/>
    </source>
</evidence>
<feature type="compositionally biased region" description="Polar residues" evidence="7">
    <location>
        <begin position="1267"/>
        <end position="1282"/>
    </location>
</feature>
<feature type="compositionally biased region" description="Polar residues" evidence="7">
    <location>
        <begin position="1150"/>
        <end position="1163"/>
    </location>
</feature>
<name>A0AAW1PJ50_9CHLO</name>
<dbReference type="EMBL" id="JALJOQ010000004">
    <property type="protein sequence ID" value="KAK9813566.1"/>
    <property type="molecule type" value="Genomic_DNA"/>
</dbReference>
<feature type="region of interest" description="Disordered" evidence="7">
    <location>
        <begin position="806"/>
        <end position="839"/>
    </location>
</feature>
<feature type="compositionally biased region" description="Gly residues" evidence="7">
    <location>
        <begin position="589"/>
        <end position="604"/>
    </location>
</feature>
<keyword evidence="5 8" id="KW-1133">Transmembrane helix</keyword>
<keyword evidence="6 8" id="KW-0472">Membrane</keyword>
<keyword evidence="3" id="KW-0813">Transport</keyword>
<feature type="region of interest" description="Disordered" evidence="7">
    <location>
        <begin position="1196"/>
        <end position="1297"/>
    </location>
</feature>
<sequence length="1297" mass="137063">MAWRAVRSKWRDGTDYCGDTLDNLNEYTADSWVGKFFKVRERKAKLTTELRAGLVTFLTTAYILSVNALILSDTGGTCNTSNCTGPLVGTPDEELCVYTNIDGYTDPGYAACLDDVKRELITATAASSLVASALMGVAANLPVAAAPGMGLNAFFAYNVVGVRGSGRVSYQTALAAVFIEGWIFVALAVTGLRLKLIRLVPKSIMLATSAGIGLYLAFIGLQNIEGLGVVSYDSTTLVTLGGCPSKYQASTFVISKDMEDDICIVDTDGTVRPSGLPPASTSYACMGHKMESASVWLGIAGLCLIAILMSRSFRGSVFMGILLTTIVAWIPGHAASYLGHSSPIPGGQERLDYFKKIVAVPHLSRIGLTLSFKGFQNGDLWIALGTFLYVDFLDTTGTMFSMASFLNNFVPGFVRPDKTFERHIFAFSVDGFASVIGSLFGTSPVTAFIESASGIREGGRTGLTALTVAFFFLAALFFTPVLATIPPYAVGPALITVGALMMMNAVRIKWDQAGEALPAFATMIVMPLTYSIAYGIIAGIVGYAFINAVNWLLDSAGDLLRMSMHGKERAMPNATRSAPSFSGDIMGGPRGSGGGGGGTGGIFGSGRRPNGIVHSSSRRRLTSLAGGTPRTPHRTHSGNSSNGDASLRDLKRLSAVAMYAADPGVMGQRHSRSSHSHHRHHRDRVPPGRHDLDADIMPGPHRRSVNGLREVDKDNSPTSGTGRDSLSLSRAQGEKLGSLRQGLSRRISMDPGGLDLESNGLGRSESEPDLSRLTAASAALDVSMDPRSNRGLQQAASRLQQLFEEAQLPNGTSIWPPENGEARGEETSSNGAMGTGLAASRNTSAGSLAYQYEDAGYSDSQGPSRGTSGTMQRISPWNWTPRVSVSRAPDSELEVHEEVPEEESENSAGRVLRNRLQGFISRISSRISSMSGATGIQSTSDGAAGSMHTAPTLRTSLNDFGLPPSVPEHVPEHDFRNGLYNTSSVTVSEPVSDRPSSSSQGTGRRASPVPIQKQPRRMQGLLKGLRGNLRASRGGRQTSEGANSGLIGWPPRPRSTSFPRQTPASSSGQRTTELTSLNAGRGFQRISSLGGTRSSLVDGGRSPGGNAGTPHANVGTPGADLGDASSSGLPEGLLGWPPRRASGPAPATPRSAQGMSSSPSTPGVQFEMDRSVGGMPAQSTIAEARDESHPEGSIAITLDERPRGQHSRFSMTHTSGDAAPLISPFVVQQEHAEQSEAPIGGDPAEGAPGVELPESVPGPRGLANWFGGSNENVGSPRSSSNRIEPRGMANWRSRRRR</sequence>
<evidence type="ECO:0008006" key="11">
    <source>
        <dbReference type="Google" id="ProtNLM"/>
    </source>
</evidence>
<feature type="compositionally biased region" description="Basic residues" evidence="7">
    <location>
        <begin position="669"/>
        <end position="683"/>
    </location>
</feature>
<evidence type="ECO:0000256" key="8">
    <source>
        <dbReference type="SAM" id="Phobius"/>
    </source>
</evidence>
<feature type="transmembrane region" description="Helical" evidence="8">
    <location>
        <begin position="204"/>
        <end position="224"/>
    </location>
</feature>
<accession>A0AAW1PJ50</accession>
<feature type="transmembrane region" description="Helical" evidence="8">
    <location>
        <begin position="461"/>
        <end position="483"/>
    </location>
</feature>
<feature type="compositionally biased region" description="Polar residues" evidence="7">
    <location>
        <begin position="716"/>
        <end position="730"/>
    </location>
</feature>
<feature type="transmembrane region" description="Helical" evidence="8">
    <location>
        <begin position="489"/>
        <end position="508"/>
    </location>
</feature>
<comment type="similarity">
    <text evidence="2">Belongs to the nucleobase:cation symporter-2 (NCS2) (TC 2.A.40) family. Azg-like subfamily.</text>
</comment>
<evidence type="ECO:0000256" key="6">
    <source>
        <dbReference type="ARBA" id="ARBA00023136"/>
    </source>
</evidence>
<feature type="compositionally biased region" description="Low complexity" evidence="7">
    <location>
        <begin position="987"/>
        <end position="999"/>
    </location>
</feature>
<dbReference type="GO" id="GO:0012505">
    <property type="term" value="C:endomembrane system"/>
    <property type="evidence" value="ECO:0007669"/>
    <property type="project" value="UniProtKB-SubCell"/>
</dbReference>
<feature type="compositionally biased region" description="Basic and acidic residues" evidence="7">
    <location>
        <begin position="684"/>
        <end position="693"/>
    </location>
</feature>